<organism evidence="1 2">
    <name type="scientific">Microbulbifer thermotolerans</name>
    <dbReference type="NCBI Taxonomy" id="252514"/>
    <lineage>
        <taxon>Bacteria</taxon>
        <taxon>Pseudomonadati</taxon>
        <taxon>Pseudomonadota</taxon>
        <taxon>Gammaproteobacteria</taxon>
        <taxon>Cellvibrionales</taxon>
        <taxon>Microbulbiferaceae</taxon>
        <taxon>Microbulbifer</taxon>
    </lineage>
</organism>
<evidence type="ECO:0000313" key="1">
    <source>
        <dbReference type="EMBL" id="MCX2802244.1"/>
    </source>
</evidence>
<dbReference type="EMBL" id="JAPHQB010000015">
    <property type="protein sequence ID" value="MCX2802244.1"/>
    <property type="molecule type" value="Genomic_DNA"/>
</dbReference>
<dbReference type="RefSeq" id="WP_266066217.1">
    <property type="nucleotide sequence ID" value="NZ_JAPHQB010000015.1"/>
</dbReference>
<protein>
    <submittedName>
        <fullName evidence="1">DUF3310 domain-containing protein</fullName>
    </submittedName>
</protein>
<accession>A0AB35HYA5</accession>
<evidence type="ECO:0000313" key="2">
    <source>
        <dbReference type="Proteomes" id="UP001209730"/>
    </source>
</evidence>
<gene>
    <name evidence="1" type="ORF">OQJ68_10650</name>
</gene>
<proteinExistence type="predicted"/>
<dbReference type="Proteomes" id="UP001209730">
    <property type="component" value="Unassembled WGS sequence"/>
</dbReference>
<dbReference type="InterPro" id="IPR021739">
    <property type="entry name" value="SaV-like"/>
</dbReference>
<reference evidence="1" key="1">
    <citation type="submission" date="2022-11" db="EMBL/GenBank/DDBJ databases">
        <title>Chitin-degrading and fungicidal potential of chitinolytic bacterial strains from marine environment of the Pacific Ocean regions.</title>
        <authorList>
            <person name="Pentekhina I."/>
            <person name="Nedashkovskaya O."/>
            <person name="Seitkalieva A."/>
            <person name="Podvolotskaya A."/>
            <person name="Tekutyeva L."/>
            <person name="Balabanova L."/>
        </authorList>
    </citation>
    <scope>NUCLEOTIDE SEQUENCE</scope>
    <source>
        <strain evidence="1">KMM 6838</strain>
    </source>
</reference>
<dbReference type="Pfam" id="PF11753">
    <property type="entry name" value="DUF3310"/>
    <property type="match status" value="1"/>
</dbReference>
<sequence length="155" mass="17395">MIDGWTDWMDWDGGDAPPDELKGCEGAQLKFRSGEASGLLSWIAVESYSWLHDGGELDIVAYRYKPAGRPERDGRAVLDVQVGGDHYKTLAIQPVEYIHANKIGFLEGSVIKYVTRWRNKNGIEDLKKARHFIDLLIEFEQGGRDAIATESGNTR</sequence>
<comment type="caution">
    <text evidence="1">The sequence shown here is derived from an EMBL/GenBank/DDBJ whole genome shotgun (WGS) entry which is preliminary data.</text>
</comment>
<name>A0AB35HYA5_MICTH</name>
<dbReference type="AlphaFoldDB" id="A0AB35HYA5"/>